<dbReference type="InterPro" id="IPR008824">
    <property type="entry name" value="RuvB-like_N"/>
</dbReference>
<evidence type="ECO:0000256" key="1">
    <source>
        <dbReference type="ARBA" id="ARBA00008959"/>
    </source>
</evidence>
<dbReference type="GO" id="GO:0009378">
    <property type="term" value="F:four-way junction helicase activity"/>
    <property type="evidence" value="ECO:0007669"/>
    <property type="project" value="InterPro"/>
</dbReference>
<dbReference type="Gene3D" id="1.20.272.10">
    <property type="match status" value="1"/>
</dbReference>
<dbReference type="GO" id="GO:0008047">
    <property type="term" value="F:enzyme activator activity"/>
    <property type="evidence" value="ECO:0007669"/>
    <property type="project" value="TreeGrafter"/>
</dbReference>
<dbReference type="InterPro" id="IPR032423">
    <property type="entry name" value="AAA_assoc_2"/>
</dbReference>
<dbReference type="GO" id="GO:0005524">
    <property type="term" value="F:ATP binding"/>
    <property type="evidence" value="ECO:0007669"/>
    <property type="project" value="UniProtKB-KW"/>
</dbReference>
<dbReference type="GO" id="GO:0003677">
    <property type="term" value="F:DNA binding"/>
    <property type="evidence" value="ECO:0007669"/>
    <property type="project" value="InterPro"/>
</dbReference>
<dbReference type="EMBL" id="LR215036">
    <property type="protein sequence ID" value="VEU74886.1"/>
    <property type="molecule type" value="Genomic_DNA"/>
</dbReference>
<dbReference type="Pfam" id="PF16193">
    <property type="entry name" value="AAA_assoc_2"/>
    <property type="match status" value="1"/>
</dbReference>
<dbReference type="KEGG" id="mcit:NCTC10181_00755"/>
<evidence type="ECO:0000259" key="4">
    <source>
        <dbReference type="SMART" id="SM00382"/>
    </source>
</evidence>
<feature type="domain" description="AAA+ ATPase" evidence="4">
    <location>
        <begin position="34"/>
        <end position="141"/>
    </location>
</feature>
<comment type="similarity">
    <text evidence="1">Belongs to the AAA ATPase family. RarA/MGS1/WRNIP1 subfamily.</text>
</comment>
<dbReference type="GO" id="GO:0000731">
    <property type="term" value="P:DNA synthesis involved in DNA repair"/>
    <property type="evidence" value="ECO:0007669"/>
    <property type="project" value="TreeGrafter"/>
</dbReference>
<dbReference type="Pfam" id="PF12002">
    <property type="entry name" value="MgsA_C"/>
    <property type="match status" value="1"/>
</dbReference>
<dbReference type="CDD" id="cd18139">
    <property type="entry name" value="HLD_clamp_RarA"/>
    <property type="match status" value="1"/>
</dbReference>
<sequence>MKNLANKLRPNTIKEVVGQEHIKKLFSEVVNKNLTTSFLLFGESGIGKSSLATALAKELKKTYGYFNAATDSKKDLINLLESCEIIIVDEIHRLNKDKQDILLPYLEFDKVIVYATTTENPYFKVNPALRSRMQILELHKLTNEDIVKGLKLNINKHFQNLNISDDLLNKLAFMSSGDYRIALNNLQVLALLKSDSSQVTQEDLRIIVPNVQFYSDAKGSGHYNNLSALHKSLRGSDVDASVYYGMLIATSGDFDGLFRRMLAVAYEDIGLASPTTAIKVHHAIEAYERLGVPEGLLPITYALIELALAPKSNSVVKARDKALNMINSGHIYSIPKHLKDAHYASASKLGDGVGYKYPHNYLNNWVKQQYLPKELINERFYEPGNNDKEQAILKYWTNLKNKE</sequence>
<dbReference type="FunFam" id="1.10.3710.10:FF:000003">
    <property type="entry name" value="ATPase, AAA family protein"/>
    <property type="match status" value="1"/>
</dbReference>
<reference evidence="5 6" key="1">
    <citation type="submission" date="2019-01" db="EMBL/GenBank/DDBJ databases">
        <authorList>
            <consortium name="Pathogen Informatics"/>
        </authorList>
    </citation>
    <scope>NUCLEOTIDE SEQUENCE [LARGE SCALE GENOMIC DNA]</scope>
    <source>
        <strain evidence="5 6">NCTC10181</strain>
    </source>
</reference>
<evidence type="ECO:0000256" key="2">
    <source>
        <dbReference type="ARBA" id="ARBA00022741"/>
    </source>
</evidence>
<evidence type="ECO:0000313" key="6">
    <source>
        <dbReference type="Proteomes" id="UP000290985"/>
    </source>
</evidence>
<keyword evidence="3" id="KW-0067">ATP-binding</keyword>
<dbReference type="InterPro" id="IPR021886">
    <property type="entry name" value="MgsA_C"/>
</dbReference>
<dbReference type="RefSeq" id="WP_129725672.1">
    <property type="nucleotide sequence ID" value="NZ_LR215036.1"/>
</dbReference>
<dbReference type="GO" id="GO:0006261">
    <property type="term" value="P:DNA-templated DNA replication"/>
    <property type="evidence" value="ECO:0007669"/>
    <property type="project" value="TreeGrafter"/>
</dbReference>
<gene>
    <name evidence="5" type="primary">mgs1</name>
    <name evidence="5" type="ORF">NCTC10181_00755</name>
</gene>
<evidence type="ECO:0000313" key="5">
    <source>
        <dbReference type="EMBL" id="VEU74886.1"/>
    </source>
</evidence>
<dbReference type="PANTHER" id="PTHR13779">
    <property type="entry name" value="WERNER HELICASE-INTERACTING PROTEIN 1 FAMILY MEMBER"/>
    <property type="match status" value="1"/>
</dbReference>
<protein>
    <submittedName>
        <fullName evidence="5">ATPase</fullName>
    </submittedName>
</protein>
<keyword evidence="6" id="KW-1185">Reference proteome</keyword>
<organism evidence="5 6">
    <name type="scientific">Mycoplasmopsis citelli</name>
    <dbReference type="NCBI Taxonomy" id="171281"/>
    <lineage>
        <taxon>Bacteria</taxon>
        <taxon>Bacillati</taxon>
        <taxon>Mycoplasmatota</taxon>
        <taxon>Mycoplasmoidales</taxon>
        <taxon>Metamycoplasmataceae</taxon>
        <taxon>Mycoplasmopsis</taxon>
    </lineage>
</organism>
<accession>A0A449B2S2</accession>
<dbReference type="Proteomes" id="UP000290985">
    <property type="component" value="Chromosome"/>
</dbReference>
<dbReference type="SUPFAM" id="SSF48019">
    <property type="entry name" value="post-AAA+ oligomerization domain-like"/>
    <property type="match status" value="1"/>
</dbReference>
<dbReference type="GO" id="GO:0006310">
    <property type="term" value="P:DNA recombination"/>
    <property type="evidence" value="ECO:0007669"/>
    <property type="project" value="InterPro"/>
</dbReference>
<dbReference type="GO" id="GO:0017116">
    <property type="term" value="F:single-stranded DNA helicase activity"/>
    <property type="evidence" value="ECO:0007669"/>
    <property type="project" value="TreeGrafter"/>
</dbReference>
<dbReference type="CDD" id="cd00009">
    <property type="entry name" value="AAA"/>
    <property type="match status" value="1"/>
</dbReference>
<dbReference type="InterPro" id="IPR003593">
    <property type="entry name" value="AAA+_ATPase"/>
</dbReference>
<dbReference type="Pfam" id="PF05496">
    <property type="entry name" value="RuvB_N"/>
    <property type="match status" value="1"/>
</dbReference>
<dbReference type="Gene3D" id="1.10.8.60">
    <property type="match status" value="1"/>
</dbReference>
<evidence type="ECO:0000256" key="3">
    <source>
        <dbReference type="ARBA" id="ARBA00022840"/>
    </source>
</evidence>
<keyword evidence="2" id="KW-0547">Nucleotide-binding</keyword>
<dbReference type="OrthoDB" id="9778364at2"/>
<dbReference type="AlphaFoldDB" id="A0A449B2S2"/>
<dbReference type="SUPFAM" id="SSF52540">
    <property type="entry name" value="P-loop containing nucleoside triphosphate hydrolases"/>
    <property type="match status" value="1"/>
</dbReference>
<dbReference type="InterPro" id="IPR027417">
    <property type="entry name" value="P-loop_NTPase"/>
</dbReference>
<dbReference type="PANTHER" id="PTHR13779:SF7">
    <property type="entry name" value="ATPASE WRNIP1"/>
    <property type="match status" value="1"/>
</dbReference>
<name>A0A449B2S2_9BACT</name>
<dbReference type="SMART" id="SM00382">
    <property type="entry name" value="AAA"/>
    <property type="match status" value="1"/>
</dbReference>
<dbReference type="Gene3D" id="3.40.50.300">
    <property type="entry name" value="P-loop containing nucleotide triphosphate hydrolases"/>
    <property type="match status" value="1"/>
</dbReference>
<proteinExistence type="inferred from homology"/>
<dbReference type="InterPro" id="IPR008921">
    <property type="entry name" value="DNA_pol3_clamp-load_cplx_C"/>
</dbReference>
<dbReference type="InterPro" id="IPR051314">
    <property type="entry name" value="AAA_ATPase_RarA/MGS1/WRNIP1"/>
</dbReference>
<dbReference type="Gene3D" id="1.10.3710.10">
    <property type="entry name" value="DNA polymerase III clamp loader subunits, C-terminal domain"/>
    <property type="match status" value="1"/>
</dbReference>